<dbReference type="RefSeq" id="WP_140009976.1">
    <property type="nucleotide sequence ID" value="NZ_JBHMDG010000026.1"/>
</dbReference>
<dbReference type="InterPro" id="IPR036388">
    <property type="entry name" value="WH-like_DNA-bd_sf"/>
</dbReference>
<dbReference type="InterPro" id="IPR014325">
    <property type="entry name" value="RNA_pol_sigma-E_actinobac"/>
</dbReference>
<evidence type="ECO:0000256" key="5">
    <source>
        <dbReference type="ARBA" id="ARBA00023163"/>
    </source>
</evidence>
<dbReference type="NCBIfam" id="TIGR02937">
    <property type="entry name" value="sigma70-ECF"/>
    <property type="match status" value="1"/>
</dbReference>
<accession>A0ABV5KDM7</accession>
<comment type="similarity">
    <text evidence="1">Belongs to the sigma-70 factor family. ECF subfamily.</text>
</comment>
<keyword evidence="8" id="KW-1185">Reference proteome</keyword>
<organism evidence="7 8">
    <name type="scientific">Nocardioides plantarum</name>
    <dbReference type="NCBI Taxonomy" id="29299"/>
    <lineage>
        <taxon>Bacteria</taxon>
        <taxon>Bacillati</taxon>
        <taxon>Actinomycetota</taxon>
        <taxon>Actinomycetes</taxon>
        <taxon>Propionibacteriales</taxon>
        <taxon>Nocardioidaceae</taxon>
        <taxon>Nocardioides</taxon>
    </lineage>
</organism>
<evidence type="ECO:0000259" key="6">
    <source>
        <dbReference type="Pfam" id="PF08281"/>
    </source>
</evidence>
<dbReference type="SUPFAM" id="SSF88659">
    <property type="entry name" value="Sigma3 and sigma4 domains of RNA polymerase sigma factors"/>
    <property type="match status" value="1"/>
</dbReference>
<evidence type="ECO:0000313" key="8">
    <source>
        <dbReference type="Proteomes" id="UP001589750"/>
    </source>
</evidence>
<dbReference type="NCBIfam" id="TIGR02983">
    <property type="entry name" value="SigE-fam_strep"/>
    <property type="match status" value="1"/>
</dbReference>
<evidence type="ECO:0000256" key="1">
    <source>
        <dbReference type="ARBA" id="ARBA00010641"/>
    </source>
</evidence>
<evidence type="ECO:0000313" key="7">
    <source>
        <dbReference type="EMBL" id="MFB9314832.1"/>
    </source>
</evidence>
<reference evidence="7 8" key="1">
    <citation type="submission" date="2024-09" db="EMBL/GenBank/DDBJ databases">
        <authorList>
            <person name="Sun Q."/>
            <person name="Mori K."/>
        </authorList>
    </citation>
    <scope>NUCLEOTIDE SEQUENCE [LARGE SCALE GENOMIC DNA]</scope>
    <source>
        <strain evidence="7 8">JCM 9626</strain>
    </source>
</reference>
<dbReference type="EMBL" id="JBHMDG010000026">
    <property type="protein sequence ID" value="MFB9314832.1"/>
    <property type="molecule type" value="Genomic_DNA"/>
</dbReference>
<dbReference type="SUPFAM" id="SSF88946">
    <property type="entry name" value="Sigma2 domain of RNA polymerase sigma factors"/>
    <property type="match status" value="1"/>
</dbReference>
<dbReference type="InterPro" id="IPR013324">
    <property type="entry name" value="RNA_pol_sigma_r3/r4-like"/>
</dbReference>
<keyword evidence="3" id="KW-0731">Sigma factor</keyword>
<dbReference type="Pfam" id="PF08281">
    <property type="entry name" value="Sigma70_r4_2"/>
    <property type="match status" value="1"/>
</dbReference>
<gene>
    <name evidence="7" type="ORF">ACFFRI_17370</name>
</gene>
<dbReference type="InterPro" id="IPR013249">
    <property type="entry name" value="RNA_pol_sigma70_r4_t2"/>
</dbReference>
<dbReference type="InterPro" id="IPR014284">
    <property type="entry name" value="RNA_pol_sigma-70_dom"/>
</dbReference>
<dbReference type="Gene3D" id="1.10.10.10">
    <property type="entry name" value="Winged helix-like DNA-binding domain superfamily/Winged helix DNA-binding domain"/>
    <property type="match status" value="1"/>
</dbReference>
<dbReference type="PANTHER" id="PTHR43133">
    <property type="entry name" value="RNA POLYMERASE ECF-TYPE SIGMA FACTO"/>
    <property type="match status" value="1"/>
</dbReference>
<evidence type="ECO:0000256" key="4">
    <source>
        <dbReference type="ARBA" id="ARBA00023125"/>
    </source>
</evidence>
<proteinExistence type="inferred from homology"/>
<keyword evidence="2" id="KW-0805">Transcription regulation</keyword>
<evidence type="ECO:0000256" key="3">
    <source>
        <dbReference type="ARBA" id="ARBA00023082"/>
    </source>
</evidence>
<dbReference type="PANTHER" id="PTHR43133:SF50">
    <property type="entry name" value="ECF RNA POLYMERASE SIGMA FACTOR SIGM"/>
    <property type="match status" value="1"/>
</dbReference>
<dbReference type="InterPro" id="IPR039425">
    <property type="entry name" value="RNA_pol_sigma-70-like"/>
</dbReference>
<keyword evidence="4" id="KW-0238">DNA-binding</keyword>
<keyword evidence="5" id="KW-0804">Transcription</keyword>
<protein>
    <submittedName>
        <fullName evidence="7">SigE family RNA polymerase sigma factor</fullName>
    </submittedName>
</protein>
<dbReference type="Gene3D" id="1.10.1740.10">
    <property type="match status" value="1"/>
</dbReference>
<evidence type="ECO:0000256" key="2">
    <source>
        <dbReference type="ARBA" id="ARBA00023015"/>
    </source>
</evidence>
<feature type="domain" description="RNA polymerase sigma factor 70 region 4 type 2" evidence="6">
    <location>
        <begin position="102"/>
        <end position="153"/>
    </location>
</feature>
<sequence length="165" mass="18519">MDTDGDFSAYATARWGALVRSGVVLGCTVDEAHDLAQTTLLRCYTAWRRVQRVEDRDAYVYRILLNCHRDSRRRRWWGERPTEFLPDQPVPDATVEVDVTDSVRRALADLSPPNREAVVLRYYANLTEAQIAHTLGIAPGTVKSRLSRAVAQLATSSHLIEGPPT</sequence>
<name>A0ABV5KDM7_9ACTN</name>
<comment type="caution">
    <text evidence="7">The sequence shown here is derived from an EMBL/GenBank/DDBJ whole genome shotgun (WGS) entry which is preliminary data.</text>
</comment>
<dbReference type="Proteomes" id="UP001589750">
    <property type="component" value="Unassembled WGS sequence"/>
</dbReference>
<dbReference type="InterPro" id="IPR013325">
    <property type="entry name" value="RNA_pol_sigma_r2"/>
</dbReference>
<dbReference type="CDD" id="cd06171">
    <property type="entry name" value="Sigma70_r4"/>
    <property type="match status" value="1"/>
</dbReference>